<dbReference type="EMBL" id="JACIJM010000001">
    <property type="protein sequence ID" value="MBB5720980.1"/>
    <property type="molecule type" value="Genomic_DNA"/>
</dbReference>
<name>A0A7W9BIB9_9RHOB</name>
<dbReference type="InterPro" id="IPR012337">
    <property type="entry name" value="RNaseH-like_sf"/>
</dbReference>
<gene>
    <name evidence="3" type="ORF">FHS72_000584</name>
</gene>
<evidence type="ECO:0000313" key="3">
    <source>
        <dbReference type="EMBL" id="MBB5720980.1"/>
    </source>
</evidence>
<comment type="caution">
    <text evidence="3">The sequence shown here is derived from an EMBL/GenBank/DDBJ whole genome shotgun (WGS) entry which is preliminary data.</text>
</comment>
<keyword evidence="4" id="KW-1185">Reference proteome</keyword>
<accession>A0A7W9BIB9</accession>
<dbReference type="PANTHER" id="PTHR33678">
    <property type="entry name" value="BLL1576 PROTEIN"/>
    <property type="match status" value="1"/>
</dbReference>
<dbReference type="AlphaFoldDB" id="A0A7W9BIB9"/>
<feature type="domain" description="Integrase catalytic" evidence="2">
    <location>
        <begin position="79"/>
        <end position="107"/>
    </location>
</feature>
<dbReference type="PANTHER" id="PTHR33678:SF1">
    <property type="entry name" value="BLL1576 PROTEIN"/>
    <property type="match status" value="1"/>
</dbReference>
<dbReference type="SUPFAM" id="SSF53098">
    <property type="entry name" value="Ribonuclease H-like"/>
    <property type="match status" value="1"/>
</dbReference>
<dbReference type="InterPro" id="IPR004291">
    <property type="entry name" value="Transposase_IS66_central"/>
</dbReference>
<sequence>MAKAFRYGLSRRDAFSLFLTDGRVAIDNNLAERALRPIGVGRENWLFAGADTGAETLSRAMAIIETAKLNGFDPQAYLADDARRKLALWRYDYNNVRPHSSLGNQTPAEARRALEQCEGSAHDALAQTDDEEYETQTRKLSL</sequence>
<dbReference type="Proteomes" id="UP000535415">
    <property type="component" value="Unassembled WGS sequence"/>
</dbReference>
<feature type="domain" description="Transposase IS66 central" evidence="1">
    <location>
        <begin position="1"/>
        <end position="55"/>
    </location>
</feature>
<evidence type="ECO:0000259" key="2">
    <source>
        <dbReference type="Pfam" id="PF13683"/>
    </source>
</evidence>
<reference evidence="3 4" key="1">
    <citation type="submission" date="2020-08" db="EMBL/GenBank/DDBJ databases">
        <title>Genomic Encyclopedia of Type Strains, Phase IV (KMG-IV): sequencing the most valuable type-strain genomes for metagenomic binning, comparative biology and taxonomic classification.</title>
        <authorList>
            <person name="Goeker M."/>
        </authorList>
    </citation>
    <scope>NUCLEOTIDE SEQUENCE [LARGE SCALE GENOMIC DNA]</scope>
    <source>
        <strain evidence="3 4">DSM 101064</strain>
    </source>
</reference>
<dbReference type="Pfam" id="PF13683">
    <property type="entry name" value="rve_3"/>
    <property type="match status" value="1"/>
</dbReference>
<dbReference type="InterPro" id="IPR001584">
    <property type="entry name" value="Integrase_cat-core"/>
</dbReference>
<evidence type="ECO:0000313" key="4">
    <source>
        <dbReference type="Proteomes" id="UP000535415"/>
    </source>
</evidence>
<proteinExistence type="predicted"/>
<organism evidence="3 4">
    <name type="scientific">Yoonia ponticola</name>
    <dbReference type="NCBI Taxonomy" id="1524255"/>
    <lineage>
        <taxon>Bacteria</taxon>
        <taxon>Pseudomonadati</taxon>
        <taxon>Pseudomonadota</taxon>
        <taxon>Alphaproteobacteria</taxon>
        <taxon>Rhodobacterales</taxon>
        <taxon>Paracoccaceae</taxon>
        <taxon>Yoonia</taxon>
    </lineage>
</organism>
<protein>
    <submittedName>
        <fullName evidence="3">Transposase InsO family protein</fullName>
    </submittedName>
</protein>
<dbReference type="Pfam" id="PF03050">
    <property type="entry name" value="DDE_Tnp_IS66"/>
    <property type="match status" value="1"/>
</dbReference>
<dbReference type="InterPro" id="IPR052344">
    <property type="entry name" value="Transposase-related"/>
</dbReference>
<dbReference type="GO" id="GO:0015074">
    <property type="term" value="P:DNA integration"/>
    <property type="evidence" value="ECO:0007669"/>
    <property type="project" value="InterPro"/>
</dbReference>
<evidence type="ECO:0000259" key="1">
    <source>
        <dbReference type="Pfam" id="PF03050"/>
    </source>
</evidence>